<dbReference type="InterPro" id="IPR037401">
    <property type="entry name" value="SnoaL-like"/>
</dbReference>
<name>A0A1H3FNS6_9RHOB</name>
<dbReference type="SUPFAM" id="SSF54427">
    <property type="entry name" value="NTF2-like"/>
    <property type="match status" value="2"/>
</dbReference>
<dbReference type="OrthoDB" id="9812089at2"/>
<dbReference type="RefSeq" id="WP_074739448.1">
    <property type="nucleotide sequence ID" value="NZ_FNNP01000016.1"/>
</dbReference>
<protein>
    <submittedName>
        <fullName evidence="3">Predicted SnoaL-like aldol condensation-catalyzing enzyme</fullName>
    </submittedName>
</protein>
<feature type="chain" id="PRO_5010249008" evidence="1">
    <location>
        <begin position="21"/>
        <end position="277"/>
    </location>
</feature>
<evidence type="ECO:0000256" key="1">
    <source>
        <dbReference type="SAM" id="SignalP"/>
    </source>
</evidence>
<keyword evidence="4" id="KW-1185">Reference proteome</keyword>
<evidence type="ECO:0000313" key="3">
    <source>
        <dbReference type="EMBL" id="SDX91779.1"/>
    </source>
</evidence>
<dbReference type="Pfam" id="PF12680">
    <property type="entry name" value="SnoaL_2"/>
    <property type="match status" value="1"/>
</dbReference>
<evidence type="ECO:0000259" key="2">
    <source>
        <dbReference type="Pfam" id="PF12680"/>
    </source>
</evidence>
<dbReference type="Proteomes" id="UP000183400">
    <property type="component" value="Unassembled WGS sequence"/>
</dbReference>
<keyword evidence="1" id="KW-0732">Signal</keyword>
<feature type="signal peptide" evidence="1">
    <location>
        <begin position="1"/>
        <end position="20"/>
    </location>
</feature>
<organism evidence="3 4">
    <name type="scientific">Ruegeria halocynthiae</name>
    <dbReference type="NCBI Taxonomy" id="985054"/>
    <lineage>
        <taxon>Bacteria</taxon>
        <taxon>Pseudomonadati</taxon>
        <taxon>Pseudomonadota</taxon>
        <taxon>Alphaproteobacteria</taxon>
        <taxon>Rhodobacterales</taxon>
        <taxon>Roseobacteraceae</taxon>
        <taxon>Ruegeria</taxon>
    </lineage>
</organism>
<dbReference type="STRING" id="985054.SAMN05444358_11616"/>
<proteinExistence type="predicted"/>
<dbReference type="InterPro" id="IPR032710">
    <property type="entry name" value="NTF2-like_dom_sf"/>
</dbReference>
<accession>A0A1H3FNS6</accession>
<sequence length="277" mass="30503">MKYLMVASAMLFAVSVPAFAGENENKAAALRALTEMFDAQNVELIDELFHPDYIQHSPSIADEREGIRASVISMKENGMKPQREIARVLAQGDLVGVQARVSIGNETAIVGDIFRFENGQIIEHWDTTQTEVPQSETANGNSMIDGGGDVDKYVSNMDLARNTVNAIEFFDRGIAGDIETLKRLFGAEYVQHNPRVPNGTEPIFGFFKDSDGTLGNVTVHQTISDGDLTMALVEYADWGNAVIEIVRHDDEGKIVEHWDIVQEIPAAEDFAHGNGMF</sequence>
<dbReference type="EMBL" id="FNNP01000016">
    <property type="protein sequence ID" value="SDX91779.1"/>
    <property type="molecule type" value="Genomic_DNA"/>
</dbReference>
<dbReference type="Gene3D" id="3.10.450.50">
    <property type="match status" value="2"/>
</dbReference>
<reference evidence="4" key="1">
    <citation type="submission" date="2016-10" db="EMBL/GenBank/DDBJ databases">
        <authorList>
            <person name="Varghese N."/>
            <person name="Submissions S."/>
        </authorList>
    </citation>
    <scope>NUCLEOTIDE SEQUENCE [LARGE SCALE GENOMIC DNA]</scope>
    <source>
        <strain evidence="4">DSM 27839</strain>
    </source>
</reference>
<dbReference type="AlphaFoldDB" id="A0A1H3FNS6"/>
<gene>
    <name evidence="3" type="ORF">SAMN05444358_11616</name>
</gene>
<evidence type="ECO:0000313" key="4">
    <source>
        <dbReference type="Proteomes" id="UP000183400"/>
    </source>
</evidence>
<feature type="domain" description="SnoaL-like" evidence="2">
    <location>
        <begin position="31"/>
        <end position="124"/>
    </location>
</feature>